<accession>A0A4R9IGZ0</accession>
<organism evidence="1 2">
    <name type="scientific">Leptospira noumeaensis</name>
    <dbReference type="NCBI Taxonomy" id="2484964"/>
    <lineage>
        <taxon>Bacteria</taxon>
        <taxon>Pseudomonadati</taxon>
        <taxon>Spirochaetota</taxon>
        <taxon>Spirochaetia</taxon>
        <taxon>Leptospirales</taxon>
        <taxon>Leptospiraceae</taxon>
        <taxon>Leptospira</taxon>
    </lineage>
</organism>
<dbReference type="EMBL" id="RQFK01000011">
    <property type="protein sequence ID" value="TGK86867.1"/>
    <property type="molecule type" value="Genomic_DNA"/>
</dbReference>
<evidence type="ECO:0000313" key="1">
    <source>
        <dbReference type="EMBL" id="TGK86867.1"/>
    </source>
</evidence>
<proteinExistence type="predicted"/>
<protein>
    <submittedName>
        <fullName evidence="1">Uncharacterized protein</fullName>
    </submittedName>
</protein>
<gene>
    <name evidence="1" type="ORF">EHQ24_04510</name>
</gene>
<dbReference type="Proteomes" id="UP000298009">
    <property type="component" value="Unassembled WGS sequence"/>
</dbReference>
<reference evidence="1" key="1">
    <citation type="journal article" date="2019" name="PLoS Negl. Trop. Dis.">
        <title>Revisiting the worldwide diversity of Leptospira species in the environment.</title>
        <authorList>
            <person name="Vincent A.T."/>
            <person name="Schiettekatte O."/>
            <person name="Bourhy P."/>
            <person name="Veyrier F.J."/>
            <person name="Picardeau M."/>
        </authorList>
    </citation>
    <scope>NUCLEOTIDE SEQUENCE [LARGE SCALE GENOMIC DNA]</scope>
    <source>
        <strain evidence="1">201800287</strain>
    </source>
</reference>
<evidence type="ECO:0000313" key="2">
    <source>
        <dbReference type="Proteomes" id="UP000298009"/>
    </source>
</evidence>
<dbReference type="RefSeq" id="WP_135600484.1">
    <property type="nucleotide sequence ID" value="NZ_RQFK01000011.1"/>
</dbReference>
<sequence>MRSIEELYELDSSVLIWKAILYEESGLIENAIPVLMKAQSAANNRNETEVFYIAKMHQLYFSLFLNSKYEYISSFKESIRQIQKYEIINRGEAIIESLESGCLNSDLWTNIKRKHISVGSYKYDVKPTFYLFRIHAHQSILKKCDSQASFFHASIKKELSEYPGNRYLTVLNDILDIDKSYREKLNQIEALNSYQKILNGIQGSGYRPWIEFAIEYRMILICELNQNHLCNQKSMKNEIKNDYLIGSEMSLYREILNNSLKE</sequence>
<keyword evidence="2" id="KW-1185">Reference proteome</keyword>
<name>A0A4R9IGZ0_9LEPT</name>
<comment type="caution">
    <text evidence="1">The sequence shown here is derived from an EMBL/GenBank/DDBJ whole genome shotgun (WGS) entry which is preliminary data.</text>
</comment>
<dbReference type="AlphaFoldDB" id="A0A4R9IGZ0"/>